<dbReference type="Proteomes" id="UP001162156">
    <property type="component" value="Unassembled WGS sequence"/>
</dbReference>
<organism evidence="2 3">
    <name type="scientific">Rhamnusium bicolor</name>
    <dbReference type="NCBI Taxonomy" id="1586634"/>
    <lineage>
        <taxon>Eukaryota</taxon>
        <taxon>Metazoa</taxon>
        <taxon>Ecdysozoa</taxon>
        <taxon>Arthropoda</taxon>
        <taxon>Hexapoda</taxon>
        <taxon>Insecta</taxon>
        <taxon>Pterygota</taxon>
        <taxon>Neoptera</taxon>
        <taxon>Endopterygota</taxon>
        <taxon>Coleoptera</taxon>
        <taxon>Polyphaga</taxon>
        <taxon>Cucujiformia</taxon>
        <taxon>Chrysomeloidea</taxon>
        <taxon>Cerambycidae</taxon>
        <taxon>Lepturinae</taxon>
        <taxon>Rhagiini</taxon>
        <taxon>Rhamnusium</taxon>
    </lineage>
</organism>
<gene>
    <name evidence="2" type="ORF">NQ314_007549</name>
</gene>
<sequence>MNQFMLFAVIAMLLSLGQGAPPISTRETTSIESFKTHFNDIMALISKEEIQNITYEHLKTDEEFKAAIQYMQSKEWLDLIETIRGKSEWIALKKFLKDTSIDVDVGIKCIERLFENVTLHLEPQIPPPKKSLKLFLIDVEQSLPSMKILNYLQEQVTKGVNFNVLFDRLSSDESRQLVQSVLALPEIKRVLKELADMGVNLLDVLSLMYMHFGWGEMAF</sequence>
<comment type="caution">
    <text evidence="2">The sequence shown here is derived from an EMBL/GenBank/DDBJ whole genome shotgun (WGS) entry which is preliminary data.</text>
</comment>
<dbReference type="AlphaFoldDB" id="A0AAV8YM78"/>
<evidence type="ECO:0000256" key="1">
    <source>
        <dbReference type="SAM" id="SignalP"/>
    </source>
</evidence>
<keyword evidence="3" id="KW-1185">Reference proteome</keyword>
<protein>
    <submittedName>
        <fullName evidence="2">Uncharacterized protein</fullName>
    </submittedName>
</protein>
<feature type="chain" id="PRO_5043664549" evidence="1">
    <location>
        <begin position="20"/>
        <end position="219"/>
    </location>
</feature>
<dbReference type="PANTHER" id="PTHR21163">
    <property type="entry name" value="PROTEIN G12"/>
    <property type="match status" value="1"/>
</dbReference>
<dbReference type="EMBL" id="JANEYF010002024">
    <property type="protein sequence ID" value="KAJ8952471.1"/>
    <property type="molecule type" value="Genomic_DNA"/>
</dbReference>
<dbReference type="PANTHER" id="PTHR21163:SF1">
    <property type="entry name" value="PROTEIN G12"/>
    <property type="match status" value="1"/>
</dbReference>
<name>A0AAV8YM78_9CUCU</name>
<dbReference type="Pfam" id="PF06757">
    <property type="entry name" value="Ins_allergen_rp"/>
    <property type="match status" value="1"/>
</dbReference>
<dbReference type="InterPro" id="IPR010629">
    <property type="entry name" value="Ins_allergen"/>
</dbReference>
<proteinExistence type="predicted"/>
<evidence type="ECO:0000313" key="3">
    <source>
        <dbReference type="Proteomes" id="UP001162156"/>
    </source>
</evidence>
<evidence type="ECO:0000313" key="2">
    <source>
        <dbReference type="EMBL" id="KAJ8952471.1"/>
    </source>
</evidence>
<reference evidence="2" key="1">
    <citation type="journal article" date="2023" name="Insect Mol. Biol.">
        <title>Genome sequencing provides insights into the evolution of gene families encoding plant cell wall-degrading enzymes in longhorned beetles.</title>
        <authorList>
            <person name="Shin N.R."/>
            <person name="Okamura Y."/>
            <person name="Kirsch R."/>
            <person name="Pauchet Y."/>
        </authorList>
    </citation>
    <scope>NUCLEOTIDE SEQUENCE</scope>
    <source>
        <strain evidence="2">RBIC_L_NR</strain>
    </source>
</reference>
<accession>A0AAV8YM78</accession>
<feature type="signal peptide" evidence="1">
    <location>
        <begin position="1"/>
        <end position="19"/>
    </location>
</feature>
<keyword evidence="1" id="KW-0732">Signal</keyword>